<dbReference type="PANTHER" id="PTHR34406">
    <property type="entry name" value="PROTEIN YCEI"/>
    <property type="match status" value="1"/>
</dbReference>
<reference evidence="2 3" key="1">
    <citation type="submission" date="2016-03" db="EMBL/GenBank/DDBJ databases">
        <authorList>
            <person name="Ploux O."/>
        </authorList>
    </citation>
    <scope>NUCLEOTIDE SEQUENCE [LARGE SCALE GENOMIC DNA]</scope>
    <source>
        <strain evidence="2 3">R0</strain>
    </source>
</reference>
<dbReference type="Proteomes" id="UP000075320">
    <property type="component" value="Unassembled WGS sequence"/>
</dbReference>
<dbReference type="AlphaFoldDB" id="A0A150WSG7"/>
<dbReference type="SMART" id="SM00867">
    <property type="entry name" value="YceI"/>
    <property type="match status" value="1"/>
</dbReference>
<evidence type="ECO:0000259" key="1">
    <source>
        <dbReference type="SMART" id="SM00867"/>
    </source>
</evidence>
<evidence type="ECO:0000313" key="3">
    <source>
        <dbReference type="Proteomes" id="UP000075320"/>
    </source>
</evidence>
<dbReference type="Gene3D" id="2.40.128.110">
    <property type="entry name" value="Lipid/polyisoprenoid-binding, YceI-like"/>
    <property type="match status" value="1"/>
</dbReference>
<evidence type="ECO:0000313" key="2">
    <source>
        <dbReference type="EMBL" id="KYG67264.1"/>
    </source>
</evidence>
<protein>
    <recommendedName>
        <fullName evidence="1">Lipid/polyisoprenoid-binding YceI-like domain-containing protein</fullName>
    </recommendedName>
</protein>
<accession>A0A150WSG7</accession>
<dbReference type="RefSeq" id="WP_061834839.1">
    <property type="nucleotide sequence ID" value="NZ_LUKE01000001.1"/>
</dbReference>
<dbReference type="PANTHER" id="PTHR34406:SF1">
    <property type="entry name" value="PROTEIN YCEI"/>
    <property type="match status" value="1"/>
</dbReference>
<organism evidence="2 3">
    <name type="scientific">Bdellovibrio bacteriovorus</name>
    <dbReference type="NCBI Taxonomy" id="959"/>
    <lineage>
        <taxon>Bacteria</taxon>
        <taxon>Pseudomonadati</taxon>
        <taxon>Bdellovibrionota</taxon>
        <taxon>Bdellovibrionia</taxon>
        <taxon>Bdellovibrionales</taxon>
        <taxon>Pseudobdellovibrionaceae</taxon>
        <taxon>Bdellovibrio</taxon>
    </lineage>
</organism>
<comment type="caution">
    <text evidence="2">The sequence shown here is derived from an EMBL/GenBank/DDBJ whole genome shotgun (WGS) entry which is preliminary data.</text>
</comment>
<proteinExistence type="predicted"/>
<name>A0A150WSG7_BDEBC</name>
<dbReference type="EMBL" id="LUKE01000001">
    <property type="protein sequence ID" value="KYG67264.1"/>
    <property type="molecule type" value="Genomic_DNA"/>
</dbReference>
<sequence length="174" mass="18874">MSTFKIDPAHSSANFSIKHMMIAKVHGSFDKLSGTLSYDPQNVAKSSIEVSIEAASVNTREAQRDAHLKSADFFDVEKYPALTFKSTKVEEDGDSLKVTGDLTIHGVTNSVVLDVERPSAEMKDPWGNVKIGSSGSTKIKRKDYGLNWNAALEAGGILVGDDVQITLDIQFVKA</sequence>
<gene>
    <name evidence="2" type="ORF">AZI86_09680</name>
</gene>
<dbReference type="Pfam" id="PF04264">
    <property type="entry name" value="YceI"/>
    <property type="match status" value="1"/>
</dbReference>
<dbReference type="InterPro" id="IPR036761">
    <property type="entry name" value="TTHA0802/YceI-like_sf"/>
</dbReference>
<dbReference type="OrthoDB" id="5297222at2"/>
<dbReference type="InterPro" id="IPR007372">
    <property type="entry name" value="Lipid/polyisoprenoid-bd_YceI"/>
</dbReference>
<keyword evidence="3" id="KW-1185">Reference proteome</keyword>
<feature type="domain" description="Lipid/polyisoprenoid-binding YceI-like" evidence="1">
    <location>
        <begin position="3"/>
        <end position="172"/>
    </location>
</feature>
<dbReference type="SUPFAM" id="SSF101874">
    <property type="entry name" value="YceI-like"/>
    <property type="match status" value="1"/>
</dbReference>